<name>A0ABU8SZ32_9GAMM</name>
<feature type="compositionally biased region" description="Gly residues" evidence="1">
    <location>
        <begin position="102"/>
        <end position="112"/>
    </location>
</feature>
<evidence type="ECO:0000313" key="2">
    <source>
        <dbReference type="EMBL" id="MEJ6498308.1"/>
    </source>
</evidence>
<proteinExistence type="predicted"/>
<feature type="region of interest" description="Disordered" evidence="1">
    <location>
        <begin position="99"/>
        <end position="122"/>
    </location>
</feature>
<evidence type="ECO:0000256" key="1">
    <source>
        <dbReference type="SAM" id="MobiDB-lite"/>
    </source>
</evidence>
<comment type="caution">
    <text evidence="2">The sequence shown here is derived from an EMBL/GenBank/DDBJ whole genome shotgun (WGS) entry which is preliminary data.</text>
</comment>
<protein>
    <submittedName>
        <fullName evidence="2">Uncharacterized protein</fullName>
    </submittedName>
</protein>
<gene>
    <name evidence="2" type="ORF">PQI24_19925</name>
</gene>
<sequence>MKFKYSKLVIAITCLTSTVSFDYSTYSKSQDIVIDRIPSFLLSGFRWSSNKAFACNDVSECNYYGMPRYEVNYDPTDYDYNYGYGNAADWAGNSGYDQGYDPDGGGSGGGASGTSSENTNPYKFAQNDKEVLADAMTVAVQLKIELNNAIASGKLNQEGLAQAKNLLGKLENYTTKLNVVLSVINSGAQFLNHTLQGEVEKAVAELSGALVAAGVGGTIGGPVGVVGGFFAGMYTENAVEYLLVDGGAEHIINEMSGFFQTPSSVRDGINNMACAYSYRNEACRNRREP</sequence>
<dbReference type="Proteomes" id="UP001377972">
    <property type="component" value="Unassembled WGS sequence"/>
</dbReference>
<organism evidence="2 3">
    <name type="scientific">Pseudoalteromonas lipolytica</name>
    <dbReference type="NCBI Taxonomy" id="570156"/>
    <lineage>
        <taxon>Bacteria</taxon>
        <taxon>Pseudomonadati</taxon>
        <taxon>Pseudomonadota</taxon>
        <taxon>Gammaproteobacteria</taxon>
        <taxon>Alteromonadales</taxon>
        <taxon>Pseudoalteromonadaceae</taxon>
        <taxon>Pseudoalteromonas</taxon>
    </lineage>
</organism>
<keyword evidence="3" id="KW-1185">Reference proteome</keyword>
<accession>A0ABU8SZ32</accession>
<dbReference type="RefSeq" id="WP_339982584.1">
    <property type="nucleotide sequence ID" value="NZ_JAQPZS010000027.1"/>
</dbReference>
<reference evidence="2 3" key="1">
    <citation type="submission" date="2023-01" db="EMBL/GenBank/DDBJ databases">
        <title>Trichodesmium-associated heterotrophic epibiont bacteria.</title>
        <authorList>
            <person name="Cleveland C.S."/>
            <person name="Webb E.A."/>
        </authorList>
    </citation>
    <scope>NUCLEOTIDE SEQUENCE [LARGE SCALE GENOMIC DNA]</scope>
    <source>
        <strain evidence="2 3">USCH2</strain>
    </source>
</reference>
<evidence type="ECO:0000313" key="3">
    <source>
        <dbReference type="Proteomes" id="UP001377972"/>
    </source>
</evidence>
<dbReference type="EMBL" id="JAQPZS010000027">
    <property type="protein sequence ID" value="MEJ6498308.1"/>
    <property type="molecule type" value="Genomic_DNA"/>
</dbReference>